<dbReference type="OrthoDB" id="5835829at2759"/>
<dbReference type="Pfam" id="PF00201">
    <property type="entry name" value="UDPGT"/>
    <property type="match status" value="1"/>
</dbReference>
<protein>
    <recommendedName>
        <fullName evidence="4">Glycosyltransferase</fullName>
        <ecNumber evidence="4">2.4.1.-</ecNumber>
    </recommendedName>
</protein>
<evidence type="ECO:0000256" key="3">
    <source>
        <dbReference type="RuleBase" id="RU003718"/>
    </source>
</evidence>
<evidence type="ECO:0000313" key="6">
    <source>
        <dbReference type="EMBL" id="KAJ0984704.1"/>
    </source>
</evidence>
<keyword evidence="5" id="KW-1133">Transmembrane helix</keyword>
<dbReference type="EC" id="2.4.1.-" evidence="4"/>
<dbReference type="PANTHER" id="PTHR48047:SF19">
    <property type="entry name" value="GLYCOSYLTRANSFERASE"/>
    <property type="match status" value="1"/>
</dbReference>
<keyword evidence="7" id="KW-1185">Reference proteome</keyword>
<dbReference type="GO" id="GO:0035251">
    <property type="term" value="F:UDP-glucosyltransferase activity"/>
    <property type="evidence" value="ECO:0007669"/>
    <property type="project" value="TreeGrafter"/>
</dbReference>
<dbReference type="InterPro" id="IPR035595">
    <property type="entry name" value="UDP_glycos_trans_CS"/>
</dbReference>
<dbReference type="Gene3D" id="3.40.50.2000">
    <property type="entry name" value="Glycogen Phosphorylase B"/>
    <property type="match status" value="2"/>
</dbReference>
<sequence length="504" mass="56669">MASREERSLKLRVFFIPFFATGHIIPAMDLASLFAARRGIEATIVLTPANAALIRPTLQHSTTSGHPVELLLFPFPSKASGLPSGIENLAAVSSEDSSKFTKAIDFSRDAHDRLLREHHPDAVVADVHFWWITGIAADIGIPSVCFHVIGSFANVIMNQLWETKVHENVPSDSHPFIVPGLPEPKIQIVRSELPIFLRVRNHFTDNWDVYRRAQGESFGMVVNTFYELEREYCELFRGVDCKKAWFIGPLDLFSKRGDHDHVHKGKAERGGGESAAVVENRERCMGWLERKKVGSVMFVCFGSWCYFEDEQLREMALGLEASGMEFLWVVRTGDHGEHVKTEWMPEGWEERVKGKGLVVRGWAPQAAILAHEAVGVFMTHCGWNSLLEGLSSGKPMLTWPLVFEQFINERLVVEVLKVGVRVWDGFRSTFEKEKVVVPAEAIERAVRKFMEGSGTEGEEMRKRAAEWAEIAGAAVAEGGSSHKDLNSLIDELFMVREKTKDESH</sequence>
<dbReference type="FunFam" id="3.40.50.2000:FF:000063">
    <property type="entry name" value="Glycosyltransferase"/>
    <property type="match status" value="1"/>
</dbReference>
<proteinExistence type="inferred from homology"/>
<name>A0A9D5D4X0_9LILI</name>
<evidence type="ECO:0000313" key="7">
    <source>
        <dbReference type="Proteomes" id="UP001085076"/>
    </source>
</evidence>
<dbReference type="PROSITE" id="PS00375">
    <property type="entry name" value="UDPGT"/>
    <property type="match status" value="1"/>
</dbReference>
<reference evidence="6" key="2">
    <citation type="journal article" date="2022" name="Hortic Res">
        <title>The genome of Dioscorea zingiberensis sheds light on the biosynthesis, origin and evolution of the medicinally important diosgenin saponins.</title>
        <authorList>
            <person name="Li Y."/>
            <person name="Tan C."/>
            <person name="Li Z."/>
            <person name="Guo J."/>
            <person name="Li S."/>
            <person name="Chen X."/>
            <person name="Wang C."/>
            <person name="Dai X."/>
            <person name="Yang H."/>
            <person name="Song W."/>
            <person name="Hou L."/>
            <person name="Xu J."/>
            <person name="Tong Z."/>
            <person name="Xu A."/>
            <person name="Yuan X."/>
            <person name="Wang W."/>
            <person name="Yang Q."/>
            <person name="Chen L."/>
            <person name="Sun Z."/>
            <person name="Wang K."/>
            <person name="Pan B."/>
            <person name="Chen J."/>
            <person name="Bao Y."/>
            <person name="Liu F."/>
            <person name="Qi X."/>
            <person name="Gang D.R."/>
            <person name="Wen J."/>
            <person name="Li J."/>
        </authorList>
    </citation>
    <scope>NUCLEOTIDE SEQUENCE</scope>
    <source>
        <strain evidence="6">Dzin_1.0</strain>
    </source>
</reference>
<dbReference type="PANTHER" id="PTHR48047">
    <property type="entry name" value="GLYCOSYLTRANSFERASE"/>
    <property type="match status" value="1"/>
</dbReference>
<keyword evidence="5" id="KW-0472">Membrane</keyword>
<organism evidence="6 7">
    <name type="scientific">Dioscorea zingiberensis</name>
    <dbReference type="NCBI Taxonomy" id="325984"/>
    <lineage>
        <taxon>Eukaryota</taxon>
        <taxon>Viridiplantae</taxon>
        <taxon>Streptophyta</taxon>
        <taxon>Embryophyta</taxon>
        <taxon>Tracheophyta</taxon>
        <taxon>Spermatophyta</taxon>
        <taxon>Magnoliopsida</taxon>
        <taxon>Liliopsida</taxon>
        <taxon>Dioscoreales</taxon>
        <taxon>Dioscoreaceae</taxon>
        <taxon>Dioscorea</taxon>
    </lineage>
</organism>
<keyword evidence="5" id="KW-0812">Transmembrane</keyword>
<dbReference type="InterPro" id="IPR002213">
    <property type="entry name" value="UDP_glucos_trans"/>
</dbReference>
<reference evidence="6" key="1">
    <citation type="submission" date="2021-03" db="EMBL/GenBank/DDBJ databases">
        <authorList>
            <person name="Li Z."/>
            <person name="Yang C."/>
        </authorList>
    </citation>
    <scope>NUCLEOTIDE SEQUENCE</scope>
    <source>
        <strain evidence="6">Dzin_1.0</strain>
        <tissue evidence="6">Leaf</tissue>
    </source>
</reference>
<evidence type="ECO:0000256" key="5">
    <source>
        <dbReference type="SAM" id="Phobius"/>
    </source>
</evidence>
<dbReference type="EMBL" id="JAGGNH010000001">
    <property type="protein sequence ID" value="KAJ0984704.1"/>
    <property type="molecule type" value="Genomic_DNA"/>
</dbReference>
<dbReference type="CDD" id="cd03784">
    <property type="entry name" value="GT1_Gtf-like"/>
    <property type="match status" value="1"/>
</dbReference>
<evidence type="ECO:0000256" key="2">
    <source>
        <dbReference type="ARBA" id="ARBA00022679"/>
    </source>
</evidence>
<dbReference type="SUPFAM" id="SSF53756">
    <property type="entry name" value="UDP-Glycosyltransferase/glycogen phosphorylase"/>
    <property type="match status" value="1"/>
</dbReference>
<accession>A0A9D5D4X0</accession>
<dbReference type="Proteomes" id="UP001085076">
    <property type="component" value="Miscellaneous, Linkage group lg01"/>
</dbReference>
<keyword evidence="3" id="KW-0328">Glycosyltransferase</keyword>
<feature type="transmembrane region" description="Helical" evidence="5">
    <location>
        <begin position="12"/>
        <end position="36"/>
    </location>
</feature>
<gene>
    <name evidence="6" type="ORF">J5N97_003060</name>
</gene>
<evidence type="ECO:0000256" key="4">
    <source>
        <dbReference type="RuleBase" id="RU362057"/>
    </source>
</evidence>
<comment type="caution">
    <text evidence="6">The sequence shown here is derived from an EMBL/GenBank/DDBJ whole genome shotgun (WGS) entry which is preliminary data.</text>
</comment>
<keyword evidence="2 3" id="KW-0808">Transferase</keyword>
<evidence type="ECO:0000256" key="1">
    <source>
        <dbReference type="ARBA" id="ARBA00009995"/>
    </source>
</evidence>
<dbReference type="AlphaFoldDB" id="A0A9D5D4X0"/>
<comment type="similarity">
    <text evidence="1 3">Belongs to the UDP-glycosyltransferase family.</text>
</comment>